<dbReference type="STRING" id="1926881.BTJ39_12035"/>
<evidence type="ECO:0000313" key="1">
    <source>
        <dbReference type="EMBL" id="OON39760.1"/>
    </source>
</evidence>
<dbReference type="RefSeq" id="WP_078002949.1">
    <property type="nucleotide sequence ID" value="NZ_MRUL01000007.1"/>
</dbReference>
<proteinExistence type="predicted"/>
<dbReference type="Gene3D" id="3.40.50.10400">
    <property type="entry name" value="Hypothetical protein PA1492"/>
    <property type="match status" value="1"/>
</dbReference>
<name>A0A1S8YL42_9GAMM</name>
<sequence>MLILIAGPVKSGTNGEQTLITANLNRLRDVALEVYYKGHTPVIGEWLAIPLAEAAGSQRIGDDISDAFLYPVARRLIHACDAVVRIAGASQGADNDVRLARELGLPVFSHPDEIDSPRR</sequence>
<reference evidence="1 2" key="1">
    <citation type="submission" date="2016-12" db="EMBL/GenBank/DDBJ databases">
        <title>Izhakiella australiana sp. nov. of genus Izhakiella isolated from Australian desert.</title>
        <authorList>
            <person name="Ji M."/>
        </authorList>
    </citation>
    <scope>NUCLEOTIDE SEQUENCE [LARGE SCALE GENOMIC DNA]</scope>
    <source>
        <strain evidence="1 2">D4N98</strain>
    </source>
</reference>
<dbReference type="EMBL" id="MRUL01000007">
    <property type="protein sequence ID" value="OON39760.1"/>
    <property type="molecule type" value="Genomic_DNA"/>
</dbReference>
<dbReference type="OrthoDB" id="9796022at2"/>
<organism evidence="1 2">
    <name type="scientific">Izhakiella australiensis</name>
    <dbReference type="NCBI Taxonomy" id="1926881"/>
    <lineage>
        <taxon>Bacteria</taxon>
        <taxon>Pseudomonadati</taxon>
        <taxon>Pseudomonadota</taxon>
        <taxon>Gammaproteobacteria</taxon>
        <taxon>Enterobacterales</taxon>
        <taxon>Erwiniaceae</taxon>
        <taxon>Izhakiella</taxon>
    </lineage>
</organism>
<accession>A0A1S8YL42</accession>
<gene>
    <name evidence="1" type="ORF">BTJ39_12035</name>
</gene>
<keyword evidence="1" id="KW-0378">Hydrolase</keyword>
<protein>
    <submittedName>
        <fullName evidence="1">NUDIX hydrolase</fullName>
    </submittedName>
</protein>
<comment type="caution">
    <text evidence="1">The sequence shown here is derived from an EMBL/GenBank/DDBJ whole genome shotgun (WGS) entry which is preliminary data.</text>
</comment>
<dbReference type="GO" id="GO:0016787">
    <property type="term" value="F:hydrolase activity"/>
    <property type="evidence" value="ECO:0007669"/>
    <property type="project" value="UniProtKB-KW"/>
</dbReference>
<dbReference type="AlphaFoldDB" id="A0A1S8YL42"/>
<evidence type="ECO:0000313" key="2">
    <source>
        <dbReference type="Proteomes" id="UP000190667"/>
    </source>
</evidence>
<keyword evidence="2" id="KW-1185">Reference proteome</keyword>
<dbReference type="Proteomes" id="UP000190667">
    <property type="component" value="Unassembled WGS sequence"/>
</dbReference>